<keyword evidence="3" id="KW-1185">Reference proteome</keyword>
<name>A0A803PJ83_CANSA</name>
<evidence type="ECO:0000313" key="3">
    <source>
        <dbReference type="Proteomes" id="UP000596661"/>
    </source>
</evidence>
<dbReference type="Proteomes" id="UP000596661">
    <property type="component" value="Chromosome 4"/>
</dbReference>
<dbReference type="EnsemblPlants" id="evm.model.04.92">
    <property type="protein sequence ID" value="cds.evm.model.04.92"/>
    <property type="gene ID" value="evm.TU.04.92"/>
</dbReference>
<evidence type="ECO:0000313" key="2">
    <source>
        <dbReference type="EnsemblPlants" id="cds.evm.model.04.92"/>
    </source>
</evidence>
<dbReference type="EMBL" id="UZAU01000358">
    <property type="status" value="NOT_ANNOTATED_CDS"/>
    <property type="molecule type" value="Genomic_DNA"/>
</dbReference>
<dbReference type="Gramene" id="evm.model.04.92">
    <property type="protein sequence ID" value="cds.evm.model.04.92"/>
    <property type="gene ID" value="evm.TU.04.92"/>
</dbReference>
<dbReference type="AlphaFoldDB" id="A0A803PJ83"/>
<reference evidence="2" key="2">
    <citation type="submission" date="2021-03" db="UniProtKB">
        <authorList>
            <consortium name="EnsemblPlants"/>
        </authorList>
    </citation>
    <scope>IDENTIFICATION</scope>
</reference>
<feature type="region of interest" description="Disordered" evidence="1">
    <location>
        <begin position="132"/>
        <end position="151"/>
    </location>
</feature>
<organism evidence="2 3">
    <name type="scientific">Cannabis sativa</name>
    <name type="common">Hemp</name>
    <name type="synonym">Marijuana</name>
    <dbReference type="NCBI Taxonomy" id="3483"/>
    <lineage>
        <taxon>Eukaryota</taxon>
        <taxon>Viridiplantae</taxon>
        <taxon>Streptophyta</taxon>
        <taxon>Embryophyta</taxon>
        <taxon>Tracheophyta</taxon>
        <taxon>Spermatophyta</taxon>
        <taxon>Magnoliopsida</taxon>
        <taxon>eudicotyledons</taxon>
        <taxon>Gunneridae</taxon>
        <taxon>Pentapetalae</taxon>
        <taxon>rosids</taxon>
        <taxon>fabids</taxon>
        <taxon>Rosales</taxon>
        <taxon>Cannabaceae</taxon>
        <taxon>Cannabis</taxon>
    </lineage>
</organism>
<accession>A0A803PJ83</accession>
<sequence>MNSTTSSSQVSLPLSLFSTMNPNPCMANGNRKTSYFSLGYDCQCQREFLPLLRTSPLLSRYGEPWSINSQASLVRIFSSLRARFQYQKSNNPTIKEVQALLLFHYSRLDHHIAMDDITVKMQANLIYGNSRNTAYRPPQGSNNSRRGYSSV</sequence>
<reference evidence="2" key="1">
    <citation type="submission" date="2018-11" db="EMBL/GenBank/DDBJ databases">
        <authorList>
            <person name="Grassa J C."/>
        </authorList>
    </citation>
    <scope>NUCLEOTIDE SEQUENCE [LARGE SCALE GENOMIC DNA]</scope>
</reference>
<evidence type="ECO:0000256" key="1">
    <source>
        <dbReference type="SAM" id="MobiDB-lite"/>
    </source>
</evidence>
<protein>
    <submittedName>
        <fullName evidence="2">Uncharacterized protein</fullName>
    </submittedName>
</protein>
<proteinExistence type="predicted"/>